<evidence type="ECO:0000313" key="2">
    <source>
        <dbReference type="Proteomes" id="UP000002695"/>
    </source>
</evidence>
<keyword evidence="2" id="KW-1185">Reference proteome</keyword>
<dbReference type="PATRIC" id="fig|588858.6.peg.2023"/>
<organism evidence="1 2">
    <name type="scientific">Salmonella typhimurium (strain 14028s / SGSC 2262)</name>
    <dbReference type="NCBI Taxonomy" id="588858"/>
    <lineage>
        <taxon>Bacteria</taxon>
        <taxon>Pseudomonadati</taxon>
        <taxon>Pseudomonadota</taxon>
        <taxon>Gammaproteobacteria</taxon>
        <taxon>Enterobacterales</taxon>
        <taxon>Enterobacteriaceae</taxon>
        <taxon>Salmonella</taxon>
    </lineage>
</organism>
<dbReference type="Proteomes" id="UP000002695">
    <property type="component" value="Chromosome"/>
</dbReference>
<gene>
    <name evidence="1" type="ordered locus">STM14_2151</name>
</gene>
<protein>
    <submittedName>
        <fullName evidence="1">Uncharacterized protein</fullName>
    </submittedName>
</protein>
<proteinExistence type="predicted"/>
<dbReference type="KEGG" id="seo:STM14_2151"/>
<dbReference type="EMBL" id="CP001363">
    <property type="protein sequence ID" value="ACY88614.1"/>
    <property type="molecule type" value="Genomic_DNA"/>
</dbReference>
<name>A0A0F6B276_SALT1</name>
<accession>A0A0F6B276</accession>
<sequence>MQRLEQGDVVTEAQLARLTRLHSRFMCAGIDASHRSNTAYMTGDSSFRHLPETRMR</sequence>
<evidence type="ECO:0000313" key="1">
    <source>
        <dbReference type="EMBL" id="ACY88614.1"/>
    </source>
</evidence>
<dbReference type="AlphaFoldDB" id="A0A0F6B276"/>
<dbReference type="HOGENOM" id="CLU_3011647_0_0_6"/>
<reference evidence="1 2" key="1">
    <citation type="journal article" date="2010" name="J. Bacteriol.">
        <title>Short-term signatures of evolutionary change in the Salmonella enterica serovar typhimurium 14028 genome.</title>
        <authorList>
            <person name="Jarvik T."/>
            <person name="Smillie C."/>
            <person name="Groisman E.A."/>
            <person name="Ochman H."/>
        </authorList>
    </citation>
    <scope>NUCLEOTIDE SEQUENCE [LARGE SCALE GENOMIC DNA]</scope>
    <source>
        <strain evidence="2">14028s / SGSC 2262</strain>
    </source>
</reference>